<evidence type="ECO:0000256" key="6">
    <source>
        <dbReference type="RuleBase" id="RU361217"/>
    </source>
</evidence>
<dbReference type="Gene3D" id="1.10.8.870">
    <property type="entry name" value="Alpha-glycerophosphate oxidase, cap domain"/>
    <property type="match status" value="1"/>
</dbReference>
<dbReference type="GO" id="GO:0006072">
    <property type="term" value="P:glycerol-3-phosphate metabolic process"/>
    <property type="evidence" value="ECO:0007669"/>
    <property type="project" value="UniProtKB-UniRule"/>
</dbReference>
<comment type="cofactor">
    <cofactor evidence="1 6">
        <name>FAD</name>
        <dbReference type="ChEBI" id="CHEBI:57692"/>
    </cofactor>
</comment>
<keyword evidence="5 6" id="KW-0560">Oxidoreductase</keyword>
<name>F2NQ98_MARHT</name>
<dbReference type="HOGENOM" id="CLU_015740_4_1_0"/>
<dbReference type="STRING" id="869210.Marky_0659"/>
<dbReference type="RefSeq" id="WP_013703461.1">
    <property type="nucleotide sequence ID" value="NC_015387.1"/>
</dbReference>
<evidence type="ECO:0000259" key="8">
    <source>
        <dbReference type="Pfam" id="PF16901"/>
    </source>
</evidence>
<comment type="similarity">
    <text evidence="2 6">Belongs to the FAD-dependent glycerol-3-phosphate dehydrogenase family.</text>
</comment>
<dbReference type="InterPro" id="IPR036188">
    <property type="entry name" value="FAD/NAD-bd_sf"/>
</dbReference>
<comment type="catalytic activity">
    <reaction evidence="6">
        <text>a quinone + sn-glycerol 3-phosphate = dihydroxyacetone phosphate + a quinol</text>
        <dbReference type="Rhea" id="RHEA:18977"/>
        <dbReference type="ChEBI" id="CHEBI:24646"/>
        <dbReference type="ChEBI" id="CHEBI:57597"/>
        <dbReference type="ChEBI" id="CHEBI:57642"/>
        <dbReference type="ChEBI" id="CHEBI:132124"/>
        <dbReference type="EC" id="1.1.5.3"/>
    </reaction>
</comment>
<reference evidence="9 10" key="1">
    <citation type="journal article" date="2012" name="Stand. Genomic Sci.">
        <title>Complete genome sequence of the aerobic, heterotroph Marinithermus hydrothermalis type strain (T1(T)) from a deep-sea hydrothermal vent chimney.</title>
        <authorList>
            <person name="Copeland A."/>
            <person name="Gu W."/>
            <person name="Yasawong M."/>
            <person name="Lapidus A."/>
            <person name="Lucas S."/>
            <person name="Deshpande S."/>
            <person name="Pagani I."/>
            <person name="Tapia R."/>
            <person name="Cheng J.F."/>
            <person name="Goodwin L.A."/>
            <person name="Pitluck S."/>
            <person name="Liolios K."/>
            <person name="Ivanova N."/>
            <person name="Mavromatis K."/>
            <person name="Mikhailova N."/>
            <person name="Pati A."/>
            <person name="Chen A."/>
            <person name="Palaniappan K."/>
            <person name="Land M."/>
            <person name="Pan C."/>
            <person name="Brambilla E.M."/>
            <person name="Rohde M."/>
            <person name="Tindall B.J."/>
            <person name="Sikorski J."/>
            <person name="Goker M."/>
            <person name="Detter J.C."/>
            <person name="Bristow J."/>
            <person name="Eisen J.A."/>
            <person name="Markowitz V."/>
            <person name="Hugenholtz P."/>
            <person name="Kyrpides N.C."/>
            <person name="Klenk H.P."/>
            <person name="Woyke T."/>
        </authorList>
    </citation>
    <scope>NUCLEOTIDE SEQUENCE [LARGE SCALE GENOMIC DNA]</scope>
    <source>
        <strain evidence="10">DSM 14884 / JCM 11576 / T1</strain>
    </source>
</reference>
<evidence type="ECO:0000259" key="7">
    <source>
        <dbReference type="Pfam" id="PF01266"/>
    </source>
</evidence>
<evidence type="ECO:0000313" key="9">
    <source>
        <dbReference type="EMBL" id="AEB11409.1"/>
    </source>
</evidence>
<keyword evidence="4" id="KW-0274">FAD</keyword>
<feature type="domain" description="Alpha-glycerophosphate oxidase C-terminal" evidence="8">
    <location>
        <begin position="401"/>
        <end position="522"/>
    </location>
</feature>
<evidence type="ECO:0000313" key="10">
    <source>
        <dbReference type="Proteomes" id="UP000007030"/>
    </source>
</evidence>
<dbReference type="Pfam" id="PF01266">
    <property type="entry name" value="DAO"/>
    <property type="match status" value="1"/>
</dbReference>
<feature type="domain" description="FAD dependent oxidoreductase" evidence="7">
    <location>
        <begin position="17"/>
        <end position="379"/>
    </location>
</feature>
<dbReference type="PANTHER" id="PTHR11985">
    <property type="entry name" value="GLYCEROL-3-PHOSPHATE DEHYDROGENASE"/>
    <property type="match status" value="1"/>
</dbReference>
<dbReference type="Pfam" id="PF16901">
    <property type="entry name" value="DAO_C"/>
    <property type="match status" value="1"/>
</dbReference>
<sequence>MNTRQAQLERLKREAFDLLVIGGGATGAGIALDAASRGLKVALVERDDFAAGTSSRSTKLIHGGVRYLEQAVKRLDRVQFNLVRDALHERRILLRIAPHLARPLPLVTPLYRVWEAPYYWSGLKLYDLLAGRAGIGWSRFLPRHEALRRFPILRPEGLVGGVLYYDGQFDDARMNLAIVLTALQHGAVAVNHAEVTALLKREGRVRGATVRDRITGEAFEVTAAVVINATGPFADEVRRLDDPDAPPILRVSSGVHLVLDARFSPPDTGLLIPRTEDGRVLFVLPWLGHTLVGTTDEPATPDPHPPVREEEVEYLLRHVNRYFNLEVTRADIKARWSGLRPLVARPQEADTARLARDHVILESPSGLLTITGGKWTTYRKMAEDAVTHAVRRAGLTPQGPCRTAALPLVGAARFDPSGAARLAEAFDLAPDVAAHLHHAYGDQAERVAALAGEGYGARLAPGHPYLEAEVVWAAREELAVRALDVLARRTRLAFLDRNAACEALERVVELLAAELGWDAARRETETRWAQARLERAL</sequence>
<dbReference type="PRINTS" id="PR01001">
    <property type="entry name" value="FADG3PDH"/>
</dbReference>
<dbReference type="Proteomes" id="UP000007030">
    <property type="component" value="Chromosome"/>
</dbReference>
<evidence type="ECO:0000256" key="1">
    <source>
        <dbReference type="ARBA" id="ARBA00001974"/>
    </source>
</evidence>
<organism evidence="9 10">
    <name type="scientific">Marinithermus hydrothermalis (strain DSM 14884 / JCM 11576 / T1)</name>
    <dbReference type="NCBI Taxonomy" id="869210"/>
    <lineage>
        <taxon>Bacteria</taxon>
        <taxon>Thermotogati</taxon>
        <taxon>Deinococcota</taxon>
        <taxon>Deinococci</taxon>
        <taxon>Thermales</taxon>
        <taxon>Thermaceae</taxon>
        <taxon>Marinithermus</taxon>
    </lineage>
</organism>
<dbReference type="EC" id="1.1.5.3" evidence="6"/>
<proteinExistence type="inferred from homology"/>
<dbReference type="OrthoDB" id="9766796at2"/>
<dbReference type="Gene3D" id="3.50.50.60">
    <property type="entry name" value="FAD/NAD(P)-binding domain"/>
    <property type="match status" value="1"/>
</dbReference>
<keyword evidence="10" id="KW-1185">Reference proteome</keyword>
<dbReference type="KEGG" id="mhd:Marky_0659"/>
<dbReference type="GO" id="GO:0009331">
    <property type="term" value="C:glycerol-3-phosphate dehydrogenase (FAD) complex"/>
    <property type="evidence" value="ECO:0007669"/>
    <property type="project" value="UniProtKB-UniRule"/>
</dbReference>
<dbReference type="InterPro" id="IPR000447">
    <property type="entry name" value="G3P_DH_FAD-dep"/>
</dbReference>
<dbReference type="SUPFAM" id="SSF51905">
    <property type="entry name" value="FAD/NAD(P)-binding domain"/>
    <property type="match status" value="1"/>
</dbReference>
<dbReference type="PANTHER" id="PTHR11985:SF15">
    <property type="entry name" value="GLYCEROL-3-PHOSPHATE DEHYDROGENASE, MITOCHONDRIAL"/>
    <property type="match status" value="1"/>
</dbReference>
<dbReference type="GO" id="GO:0004368">
    <property type="term" value="F:glycerol-3-phosphate dehydrogenase (quinone) activity"/>
    <property type="evidence" value="ECO:0007669"/>
    <property type="project" value="UniProtKB-EC"/>
</dbReference>
<dbReference type="InterPro" id="IPR031656">
    <property type="entry name" value="DAO_C"/>
</dbReference>
<evidence type="ECO:0000256" key="4">
    <source>
        <dbReference type="ARBA" id="ARBA00022827"/>
    </source>
</evidence>
<dbReference type="PROSITE" id="PS00978">
    <property type="entry name" value="FAD_G3PDH_2"/>
    <property type="match status" value="1"/>
</dbReference>
<dbReference type="InterPro" id="IPR006076">
    <property type="entry name" value="FAD-dep_OxRdtase"/>
</dbReference>
<dbReference type="eggNOG" id="COG0578">
    <property type="taxonomic scope" value="Bacteria"/>
</dbReference>
<evidence type="ECO:0000256" key="5">
    <source>
        <dbReference type="ARBA" id="ARBA00023002"/>
    </source>
</evidence>
<gene>
    <name evidence="9" type="ordered locus">Marky_0659</name>
</gene>
<dbReference type="EMBL" id="CP002630">
    <property type="protein sequence ID" value="AEB11409.1"/>
    <property type="molecule type" value="Genomic_DNA"/>
</dbReference>
<dbReference type="AlphaFoldDB" id="F2NQ98"/>
<accession>F2NQ98</accession>
<protein>
    <recommendedName>
        <fullName evidence="6">Glycerol-3-phosphate dehydrogenase</fullName>
        <ecNumber evidence="6">1.1.5.3</ecNumber>
    </recommendedName>
</protein>
<evidence type="ECO:0000256" key="3">
    <source>
        <dbReference type="ARBA" id="ARBA00022630"/>
    </source>
</evidence>
<evidence type="ECO:0000256" key="2">
    <source>
        <dbReference type="ARBA" id="ARBA00007330"/>
    </source>
</evidence>
<dbReference type="Gene3D" id="3.30.9.10">
    <property type="entry name" value="D-Amino Acid Oxidase, subunit A, domain 2"/>
    <property type="match status" value="1"/>
</dbReference>
<keyword evidence="3 6" id="KW-0285">Flavoprotein</keyword>
<dbReference type="PROSITE" id="PS00977">
    <property type="entry name" value="FAD_G3PDH_1"/>
    <property type="match status" value="1"/>
</dbReference>
<dbReference type="SUPFAM" id="SSF54373">
    <property type="entry name" value="FAD-linked reductases, C-terminal domain"/>
    <property type="match status" value="1"/>
</dbReference>
<dbReference type="InterPro" id="IPR038299">
    <property type="entry name" value="DAO_C_sf"/>
</dbReference>